<evidence type="ECO:0000256" key="2">
    <source>
        <dbReference type="ARBA" id="ARBA00023002"/>
    </source>
</evidence>
<comment type="caution">
    <text evidence="5">The sequence shown here is derived from an EMBL/GenBank/DDBJ whole genome shotgun (WGS) entry which is preliminary data.</text>
</comment>
<dbReference type="InterPro" id="IPR000683">
    <property type="entry name" value="Gfo/Idh/MocA-like_OxRdtase_N"/>
</dbReference>
<comment type="similarity">
    <text evidence="1">Belongs to the Gfo/Idh/MocA family.</text>
</comment>
<dbReference type="PANTHER" id="PTHR43818:SF11">
    <property type="entry name" value="BCDNA.GH03377"/>
    <property type="match status" value="1"/>
</dbReference>
<sequence length="346" mass="37314">MSASSRLGIGVIGLGRVSPAHLEGYLALPDEAFVAAVCDIDKKKTAAVSTELGVPGFTDYHELLAHPEVDAVVVLLPHLLHHTVVTAAVAAGRHVTVEKPLAVTEDQCRELIRAAQDRGVVLSVSENSRFVAGYLRIKEELDSGRIGGIRLVRAFIYGSAVAELADPEESWKHEEYGFAAVLDAATHFFYVLRWMFEPVVSVQATTRRWSVEHGVPESEVEDGAVVTGRFANGGHFSIEVALNVEVPWGERFEVYGDRGSMVCDQLTDPVVTFHRNAADFGSPLPGVPADPRNWRAASMHRGAADFVRAVRGGHAPAVTAEDATYAVRLAEAAYRSVRAGGIEVAL</sequence>
<feature type="domain" description="Gfo/Idh/MocA-like oxidoreductase C-terminal" evidence="4">
    <location>
        <begin position="138"/>
        <end position="344"/>
    </location>
</feature>
<feature type="domain" description="Gfo/Idh/MocA-like oxidoreductase N-terminal" evidence="3">
    <location>
        <begin position="8"/>
        <end position="124"/>
    </location>
</feature>
<proteinExistence type="inferred from homology"/>
<reference evidence="5" key="1">
    <citation type="journal article" date="2014" name="Int. J. Syst. Evol. Microbiol.">
        <title>Complete genome sequence of Corynebacterium casei LMG S-19264T (=DSM 44701T), isolated from a smear-ripened cheese.</title>
        <authorList>
            <consortium name="US DOE Joint Genome Institute (JGI-PGF)"/>
            <person name="Walter F."/>
            <person name="Albersmeier A."/>
            <person name="Kalinowski J."/>
            <person name="Ruckert C."/>
        </authorList>
    </citation>
    <scope>NUCLEOTIDE SEQUENCE</scope>
    <source>
        <strain evidence="5">JCM 4477</strain>
    </source>
</reference>
<dbReference type="EMBL" id="BNBI01000008">
    <property type="protein sequence ID" value="GHF09946.1"/>
    <property type="molecule type" value="Genomic_DNA"/>
</dbReference>
<keyword evidence="6" id="KW-1185">Reference proteome</keyword>
<dbReference type="Pfam" id="PF02894">
    <property type="entry name" value="GFO_IDH_MocA_C"/>
    <property type="match status" value="1"/>
</dbReference>
<dbReference type="SUPFAM" id="SSF51735">
    <property type="entry name" value="NAD(P)-binding Rossmann-fold domains"/>
    <property type="match status" value="1"/>
</dbReference>
<name>A0A919AIT3_9ACTN</name>
<dbReference type="AlphaFoldDB" id="A0A919AIT3"/>
<dbReference type="Gene3D" id="3.30.360.10">
    <property type="entry name" value="Dihydrodipicolinate Reductase, domain 2"/>
    <property type="match status" value="1"/>
</dbReference>
<evidence type="ECO:0000313" key="6">
    <source>
        <dbReference type="Proteomes" id="UP000630718"/>
    </source>
</evidence>
<dbReference type="InterPro" id="IPR004104">
    <property type="entry name" value="Gfo/Idh/MocA-like_OxRdtase_C"/>
</dbReference>
<evidence type="ECO:0000256" key="1">
    <source>
        <dbReference type="ARBA" id="ARBA00010928"/>
    </source>
</evidence>
<dbReference type="SUPFAM" id="SSF55347">
    <property type="entry name" value="Glyceraldehyde-3-phosphate dehydrogenase-like, C-terminal domain"/>
    <property type="match status" value="1"/>
</dbReference>
<evidence type="ECO:0000259" key="3">
    <source>
        <dbReference type="Pfam" id="PF01408"/>
    </source>
</evidence>
<organism evidence="5 6">
    <name type="scientific">Streptomyces fumanus</name>
    <dbReference type="NCBI Taxonomy" id="67302"/>
    <lineage>
        <taxon>Bacteria</taxon>
        <taxon>Bacillati</taxon>
        <taxon>Actinomycetota</taxon>
        <taxon>Actinomycetes</taxon>
        <taxon>Kitasatosporales</taxon>
        <taxon>Streptomycetaceae</taxon>
        <taxon>Streptomyces</taxon>
    </lineage>
</organism>
<dbReference type="Pfam" id="PF01408">
    <property type="entry name" value="GFO_IDH_MocA"/>
    <property type="match status" value="1"/>
</dbReference>
<evidence type="ECO:0000259" key="4">
    <source>
        <dbReference type="Pfam" id="PF02894"/>
    </source>
</evidence>
<dbReference type="InterPro" id="IPR036291">
    <property type="entry name" value="NAD(P)-bd_dom_sf"/>
</dbReference>
<dbReference type="GO" id="GO:0016491">
    <property type="term" value="F:oxidoreductase activity"/>
    <property type="evidence" value="ECO:0007669"/>
    <property type="project" value="UniProtKB-KW"/>
</dbReference>
<protein>
    <submittedName>
        <fullName evidence="5">Oxidoreductase</fullName>
    </submittedName>
</protein>
<gene>
    <name evidence="5" type="ORF">GCM10018772_38600</name>
</gene>
<evidence type="ECO:0000313" key="5">
    <source>
        <dbReference type="EMBL" id="GHF09946.1"/>
    </source>
</evidence>
<accession>A0A919AIT3</accession>
<keyword evidence="2" id="KW-0560">Oxidoreductase</keyword>
<dbReference type="RefSeq" id="WP_190205573.1">
    <property type="nucleotide sequence ID" value="NZ_BNBI01000008.1"/>
</dbReference>
<dbReference type="GO" id="GO:0000166">
    <property type="term" value="F:nucleotide binding"/>
    <property type="evidence" value="ECO:0007669"/>
    <property type="project" value="InterPro"/>
</dbReference>
<dbReference type="Proteomes" id="UP000630718">
    <property type="component" value="Unassembled WGS sequence"/>
</dbReference>
<dbReference type="InterPro" id="IPR050463">
    <property type="entry name" value="Gfo/Idh/MocA_oxidrdct_glycsds"/>
</dbReference>
<dbReference type="PANTHER" id="PTHR43818">
    <property type="entry name" value="BCDNA.GH03377"/>
    <property type="match status" value="1"/>
</dbReference>
<reference evidence="5" key="2">
    <citation type="submission" date="2020-09" db="EMBL/GenBank/DDBJ databases">
        <authorList>
            <person name="Sun Q."/>
            <person name="Ohkuma M."/>
        </authorList>
    </citation>
    <scope>NUCLEOTIDE SEQUENCE</scope>
    <source>
        <strain evidence="5">JCM 4477</strain>
    </source>
</reference>
<dbReference type="Gene3D" id="3.40.50.720">
    <property type="entry name" value="NAD(P)-binding Rossmann-like Domain"/>
    <property type="match status" value="1"/>
</dbReference>